<keyword evidence="4" id="KW-1185">Reference proteome</keyword>
<dbReference type="OrthoDB" id="3801082at2759"/>
<feature type="region of interest" description="Disordered" evidence="1">
    <location>
        <begin position="281"/>
        <end position="438"/>
    </location>
</feature>
<feature type="signal peptide" evidence="2">
    <location>
        <begin position="1"/>
        <end position="19"/>
    </location>
</feature>
<reference evidence="3" key="1">
    <citation type="journal article" date="2020" name="Stud. Mycol.">
        <title>101 Dothideomycetes genomes: a test case for predicting lifestyles and emergence of pathogens.</title>
        <authorList>
            <person name="Haridas S."/>
            <person name="Albert R."/>
            <person name="Binder M."/>
            <person name="Bloem J."/>
            <person name="Labutti K."/>
            <person name="Salamov A."/>
            <person name="Andreopoulos B."/>
            <person name="Baker S."/>
            <person name="Barry K."/>
            <person name="Bills G."/>
            <person name="Bluhm B."/>
            <person name="Cannon C."/>
            <person name="Castanera R."/>
            <person name="Culley D."/>
            <person name="Daum C."/>
            <person name="Ezra D."/>
            <person name="Gonzalez J."/>
            <person name="Henrissat B."/>
            <person name="Kuo A."/>
            <person name="Liang C."/>
            <person name="Lipzen A."/>
            <person name="Lutzoni F."/>
            <person name="Magnuson J."/>
            <person name="Mondo S."/>
            <person name="Nolan M."/>
            <person name="Ohm R."/>
            <person name="Pangilinan J."/>
            <person name="Park H.-J."/>
            <person name="Ramirez L."/>
            <person name="Alfaro M."/>
            <person name="Sun H."/>
            <person name="Tritt A."/>
            <person name="Yoshinaga Y."/>
            <person name="Zwiers L.-H."/>
            <person name="Turgeon B."/>
            <person name="Goodwin S."/>
            <person name="Spatafora J."/>
            <person name="Crous P."/>
            <person name="Grigoriev I."/>
        </authorList>
    </citation>
    <scope>NUCLEOTIDE SEQUENCE</scope>
    <source>
        <strain evidence="3">CBS 690.94</strain>
    </source>
</reference>
<sequence>MVSFFSVWLLAAYSSLVIAGPLPHLRHQFSSLHYLNTSSTSTIASRNDFANTLDLASIASSIPATQSIEANTAVMVEPIDHTVFTRTEAAITFVNPKGDPLVTQAEETVLSTSYITKPSTTETPTPKASPRVSSLAALETSTSTQDFGSLLDTSVQATTTLSERLSDNTTTSTTAPQQPMFTYEPEDVTTVGDSSRPTITITISSFTTLTAGLDGTVTETGQPSVPVNSSATPPTALLQSTIALSSNYNNQSTTLTGGESSSSAKRTFFVTSTEYTTLYPSTPTSSQAAPQPSLQSSSSVVASEPAIPTLTRSSTPSSTEPVATETPSSSTPPALPTSSLLPPPIIVITPSAPESSEPAVSSTQTAEQPSSGGGGFAYPTQQPAESSNGPSAPPSSSAEAPSVVPSPPSGSTPATTSPPSSSSSAEPSPALSSASSGPLVVVPIDSSQIFTVTETETTTTTEKETVTVTATVTA</sequence>
<evidence type="ECO:0000313" key="3">
    <source>
        <dbReference type="EMBL" id="KAF2445586.1"/>
    </source>
</evidence>
<name>A0A9P4PML7_9PLEO</name>
<protein>
    <submittedName>
        <fullName evidence="3">Uncharacterized protein</fullName>
    </submittedName>
</protein>
<dbReference type="EMBL" id="MU001499">
    <property type="protein sequence ID" value="KAF2445586.1"/>
    <property type="molecule type" value="Genomic_DNA"/>
</dbReference>
<feature type="compositionally biased region" description="Low complexity" evidence="1">
    <location>
        <begin position="411"/>
        <end position="438"/>
    </location>
</feature>
<evidence type="ECO:0000256" key="2">
    <source>
        <dbReference type="SAM" id="SignalP"/>
    </source>
</evidence>
<evidence type="ECO:0000313" key="4">
    <source>
        <dbReference type="Proteomes" id="UP000799764"/>
    </source>
</evidence>
<keyword evidence="2" id="KW-0732">Signal</keyword>
<accession>A0A9P4PML7</accession>
<dbReference type="Proteomes" id="UP000799764">
    <property type="component" value="Unassembled WGS sequence"/>
</dbReference>
<feature type="compositionally biased region" description="Low complexity" evidence="1">
    <location>
        <begin position="383"/>
        <end position="403"/>
    </location>
</feature>
<feature type="compositionally biased region" description="Low complexity" evidence="1">
    <location>
        <begin position="281"/>
        <end position="362"/>
    </location>
</feature>
<feature type="chain" id="PRO_5040418062" evidence="2">
    <location>
        <begin position="20"/>
        <end position="474"/>
    </location>
</feature>
<organism evidence="3 4">
    <name type="scientific">Karstenula rhodostoma CBS 690.94</name>
    <dbReference type="NCBI Taxonomy" id="1392251"/>
    <lineage>
        <taxon>Eukaryota</taxon>
        <taxon>Fungi</taxon>
        <taxon>Dikarya</taxon>
        <taxon>Ascomycota</taxon>
        <taxon>Pezizomycotina</taxon>
        <taxon>Dothideomycetes</taxon>
        <taxon>Pleosporomycetidae</taxon>
        <taxon>Pleosporales</taxon>
        <taxon>Massarineae</taxon>
        <taxon>Didymosphaeriaceae</taxon>
        <taxon>Karstenula</taxon>
    </lineage>
</organism>
<gene>
    <name evidence="3" type="ORF">P171DRAFT_520353</name>
</gene>
<dbReference type="AlphaFoldDB" id="A0A9P4PML7"/>
<proteinExistence type="predicted"/>
<evidence type="ECO:0000256" key="1">
    <source>
        <dbReference type="SAM" id="MobiDB-lite"/>
    </source>
</evidence>
<comment type="caution">
    <text evidence="3">The sequence shown here is derived from an EMBL/GenBank/DDBJ whole genome shotgun (WGS) entry which is preliminary data.</text>
</comment>
<feature type="region of interest" description="Disordered" evidence="1">
    <location>
        <begin position="455"/>
        <end position="474"/>
    </location>
</feature>